<feature type="domain" description="WSC" evidence="2">
    <location>
        <begin position="430"/>
        <end position="502"/>
    </location>
</feature>
<dbReference type="Proteomes" id="UP000095280">
    <property type="component" value="Unplaced"/>
</dbReference>
<evidence type="ECO:0000313" key="4">
    <source>
        <dbReference type="WBParaSite" id="maker-unitig_41576-snap-gene-0.1-mRNA-1"/>
    </source>
</evidence>
<keyword evidence="3" id="KW-1185">Reference proteome</keyword>
<protein>
    <submittedName>
        <fullName evidence="4">WSC domain-containing protein</fullName>
    </submittedName>
</protein>
<feature type="region of interest" description="Disordered" evidence="1">
    <location>
        <begin position="1"/>
        <end position="21"/>
    </location>
</feature>
<sequence length="502" mass="54049">LAELNFQPSARPPDAPRRSPRRPALPAGLCYCLRRFPAFSASSLTQSSCCGALRSSEESHPLLSTTSSRAPCCERASRMSDRPAMAARAVFIKCRSSAQVGIPGSQRKLRNSHSAAGCRSRIGVTPSRSALSSSALAREAASRIPPPNDPQSKGERFSGIFRVFARQVKIFSAEEISALLTSALMALLMMARDSLPLSLRTASITVWTRLLSCCSRCVVRLGSRESNRFLPFRSFVRASPIGCFFIEFHIEQLEYVGVTKKRLLQRPTICLLLVLMVASFPFWLAHIRALPPASYPGSNSTCFDVLVQPPTSRPELPAGRPRQSHLMLCLGQCAATADSTSAPGCSAAIYRDSDGLCGLLNSSQLASLLAAKTAAEVSSTGCPGRQVWVASAKPEKMTTVEATTTAVGTTESSTTAVSSTTGRTITALSGATYIGCYADSSSKLDLDKDYKTSALMSRLVCLSYCSGKKSYKYFGLQNSKDCYCDLRDVTDSVPETDCRLPC</sequence>
<name>A0A1I8FPQ8_9PLAT</name>
<evidence type="ECO:0000313" key="3">
    <source>
        <dbReference type="Proteomes" id="UP000095280"/>
    </source>
</evidence>
<dbReference type="AlphaFoldDB" id="A0A1I8FPQ8"/>
<organism evidence="3 4">
    <name type="scientific">Macrostomum lignano</name>
    <dbReference type="NCBI Taxonomy" id="282301"/>
    <lineage>
        <taxon>Eukaryota</taxon>
        <taxon>Metazoa</taxon>
        <taxon>Spiralia</taxon>
        <taxon>Lophotrochozoa</taxon>
        <taxon>Platyhelminthes</taxon>
        <taxon>Rhabditophora</taxon>
        <taxon>Macrostomorpha</taxon>
        <taxon>Macrostomida</taxon>
        <taxon>Macrostomidae</taxon>
        <taxon>Macrostomum</taxon>
    </lineage>
</organism>
<reference evidence="4" key="1">
    <citation type="submission" date="2016-11" db="UniProtKB">
        <authorList>
            <consortium name="WormBaseParasite"/>
        </authorList>
    </citation>
    <scope>IDENTIFICATION</scope>
</reference>
<dbReference type="PROSITE" id="PS51212">
    <property type="entry name" value="WSC"/>
    <property type="match status" value="1"/>
</dbReference>
<accession>A0A1I8FPQ8</accession>
<dbReference type="Pfam" id="PF01822">
    <property type="entry name" value="WSC"/>
    <property type="match status" value="1"/>
</dbReference>
<dbReference type="WBParaSite" id="maker-unitig_41576-snap-gene-0.1-mRNA-1">
    <property type="protein sequence ID" value="maker-unitig_41576-snap-gene-0.1-mRNA-1"/>
    <property type="gene ID" value="maker-unitig_41576-snap-gene-0.1"/>
</dbReference>
<dbReference type="InterPro" id="IPR002889">
    <property type="entry name" value="WSC_carb-bd"/>
</dbReference>
<evidence type="ECO:0000256" key="1">
    <source>
        <dbReference type="SAM" id="MobiDB-lite"/>
    </source>
</evidence>
<proteinExistence type="predicted"/>
<evidence type="ECO:0000259" key="2">
    <source>
        <dbReference type="PROSITE" id="PS51212"/>
    </source>
</evidence>